<comment type="caution">
    <text evidence="2">The sequence shown here is derived from an EMBL/GenBank/DDBJ whole genome shotgun (WGS) entry which is preliminary data.</text>
</comment>
<evidence type="ECO:0000313" key="3">
    <source>
        <dbReference type="Proteomes" id="UP000319516"/>
    </source>
</evidence>
<keyword evidence="1" id="KW-1133">Transmembrane helix</keyword>
<name>A0A542YLL7_9MICO</name>
<dbReference type="PANTHER" id="PTHR32309">
    <property type="entry name" value="TYROSINE-PROTEIN KINASE"/>
    <property type="match status" value="1"/>
</dbReference>
<accession>A0A542YLL7</accession>
<evidence type="ECO:0008006" key="4">
    <source>
        <dbReference type="Google" id="ProtNLM"/>
    </source>
</evidence>
<dbReference type="AlphaFoldDB" id="A0A542YLL7"/>
<dbReference type="PANTHER" id="PTHR32309:SF31">
    <property type="entry name" value="CAPSULAR EXOPOLYSACCHARIDE FAMILY"/>
    <property type="match status" value="1"/>
</dbReference>
<dbReference type="InterPro" id="IPR050445">
    <property type="entry name" value="Bact_polysacc_biosynth/exp"/>
</dbReference>
<organism evidence="2 3">
    <name type="scientific">Ornithinicoccus hortensis</name>
    <dbReference type="NCBI Taxonomy" id="82346"/>
    <lineage>
        <taxon>Bacteria</taxon>
        <taxon>Bacillati</taxon>
        <taxon>Actinomycetota</taxon>
        <taxon>Actinomycetes</taxon>
        <taxon>Micrococcales</taxon>
        <taxon>Intrasporangiaceae</taxon>
        <taxon>Ornithinicoccus</taxon>
    </lineage>
</organism>
<reference evidence="2 3" key="1">
    <citation type="submission" date="2019-06" db="EMBL/GenBank/DDBJ databases">
        <title>Sequencing the genomes of 1000 actinobacteria strains.</title>
        <authorList>
            <person name="Klenk H.-P."/>
        </authorList>
    </citation>
    <scope>NUCLEOTIDE SEQUENCE [LARGE SCALE GENOMIC DNA]</scope>
    <source>
        <strain evidence="2 3">DSM 12335</strain>
    </source>
</reference>
<dbReference type="EMBL" id="VFOP01000001">
    <property type="protein sequence ID" value="TQL48969.1"/>
    <property type="molecule type" value="Genomic_DNA"/>
</dbReference>
<protein>
    <recommendedName>
        <fullName evidence="4">Capsular polysaccharide biosynthesis protein</fullName>
    </recommendedName>
</protein>
<sequence length="451" mass="47425">MSVSALETPSRPGSSAPGAVAWGYYWRILRTSLLWVVAGTVVGLLGAGALIFAQGKTWTATTIVQLTVLTSDSFSMDRAPSSFLDPGTEVQLARSSVTASRAIEQLGGVLTVVEMRSATTASLDQDGTILRISYTSHDLNEARSGADAVATSFLEIRSEQAQQRRNDVLETIDNRLSDLVEAHADALERQAEASPGSAAAASAESDREVARLEMDRLVTERTALSNVPAEAGTLLTPAADSAAVISPSRLRILVAGAMAGAFCGVVVAFLRDRLTKKLAVAAHVSEASGAAVWTPDLSASAGHEWDTAGELFVAVVPDEIRSVALISAVSEAAVDPLLESLVESMTSAGRQVVTQNASGVEELAPSRQTTDSPPPLTIRTVVPPTRRSDQLATARQADLVLIAVDLSSTRRDELTSLASHLRAVGRPPTAVLAFDSGRRGRAHRSSKLMAQ</sequence>
<keyword evidence="1" id="KW-0812">Transmembrane</keyword>
<evidence type="ECO:0000313" key="2">
    <source>
        <dbReference type="EMBL" id="TQL48969.1"/>
    </source>
</evidence>
<feature type="transmembrane region" description="Helical" evidence="1">
    <location>
        <begin position="33"/>
        <end position="53"/>
    </location>
</feature>
<evidence type="ECO:0000256" key="1">
    <source>
        <dbReference type="SAM" id="Phobius"/>
    </source>
</evidence>
<feature type="transmembrane region" description="Helical" evidence="1">
    <location>
        <begin position="250"/>
        <end position="270"/>
    </location>
</feature>
<gene>
    <name evidence="2" type="ORF">FB467_0032</name>
</gene>
<dbReference type="RefSeq" id="WP_141783285.1">
    <property type="nucleotide sequence ID" value="NZ_VFOP01000001.1"/>
</dbReference>
<keyword evidence="1" id="KW-0472">Membrane</keyword>
<keyword evidence="3" id="KW-1185">Reference proteome</keyword>
<dbReference type="Proteomes" id="UP000319516">
    <property type="component" value="Unassembled WGS sequence"/>
</dbReference>
<proteinExistence type="predicted"/>